<dbReference type="InterPro" id="IPR050574">
    <property type="entry name" value="HPF/YfiA_ribosome-assoc"/>
</dbReference>
<sequence>MPFGIVAWINNDTQQARILDRGRRYWCSLSEMTPACRVSGARVHFDVDTDDTTAVNVTEHPGLHVHQQAERPDRKLPAFSPGRVDHLDRKGIYDPGMRNSVGGSTAVELELRPEVKPTPMHVARWWATAVGIGALSEALEVLSPIAELHVDGEVLHGRGRVGVVLESLPMYGCGRGPDLTIGSEEEVLVEWQDLPQTGETTVARLRFQFGELEEVWMTTAPRGSGTATAAAEFISDGSATSEQTRLQPEQAEYPFQVVCQGPGSALRRGEAITKVTRALSAINEPVLFVKVKLTQFSGASKKRLAIAEAAVDLQGELVRAHASGQTMCDALDRLEARLRDRLLRHHELLTRVRPTNLVPAPGEWRHGNLRAVRTPFYERPREDREVVRHKSWTGSRVSVDEAIEDLEILDHDFHLFTDESTGADCLVHRLGDGTYLLDVLEPLASQDVSSAAMVTVRVLGTHDLNLQEAQEIIDLSGEPVLFYRDAATGRGNALYRRYDGHYGLITPAD</sequence>
<gene>
    <name evidence="2" type="ORF">UFOPK2766_02352</name>
</gene>
<dbReference type="SUPFAM" id="SSF69754">
    <property type="entry name" value="Ribosome binding protein Y (YfiA homologue)"/>
    <property type="match status" value="1"/>
</dbReference>
<dbReference type="GO" id="GO:0022627">
    <property type="term" value="C:cytosolic small ribosomal subunit"/>
    <property type="evidence" value="ECO:0007669"/>
    <property type="project" value="TreeGrafter"/>
</dbReference>
<protein>
    <submittedName>
        <fullName evidence="2">Unannotated protein</fullName>
    </submittedName>
</protein>
<dbReference type="PANTHER" id="PTHR33231">
    <property type="entry name" value="30S RIBOSOMAL PROTEIN"/>
    <property type="match status" value="1"/>
</dbReference>
<proteinExistence type="predicted"/>
<dbReference type="Pfam" id="PF16321">
    <property type="entry name" value="Ribosom_S30AE_C"/>
    <property type="match status" value="2"/>
</dbReference>
<dbReference type="AlphaFoldDB" id="A0A6J6UT71"/>
<name>A0A6J6UT71_9ZZZZ</name>
<dbReference type="Gene3D" id="3.30.505.50">
    <property type="entry name" value="Sigma 54 modulation/S30EA ribosomal protein, C-terminal domain"/>
    <property type="match status" value="2"/>
</dbReference>
<accession>A0A6J6UT71</accession>
<dbReference type="GO" id="GO:0043024">
    <property type="term" value="F:ribosomal small subunit binding"/>
    <property type="evidence" value="ECO:0007669"/>
    <property type="project" value="TreeGrafter"/>
</dbReference>
<dbReference type="InterPro" id="IPR032528">
    <property type="entry name" value="Ribosom_S30AE_C"/>
</dbReference>
<reference evidence="2" key="1">
    <citation type="submission" date="2020-05" db="EMBL/GenBank/DDBJ databases">
        <authorList>
            <person name="Chiriac C."/>
            <person name="Salcher M."/>
            <person name="Ghai R."/>
            <person name="Kavagutti S V."/>
        </authorList>
    </citation>
    <scope>NUCLEOTIDE SEQUENCE</scope>
</reference>
<evidence type="ECO:0000313" key="2">
    <source>
        <dbReference type="EMBL" id="CAB4763161.1"/>
    </source>
</evidence>
<dbReference type="GO" id="GO:0045900">
    <property type="term" value="P:negative regulation of translational elongation"/>
    <property type="evidence" value="ECO:0007669"/>
    <property type="project" value="TreeGrafter"/>
</dbReference>
<dbReference type="EMBL" id="CAEZYU010000183">
    <property type="protein sequence ID" value="CAB4763161.1"/>
    <property type="molecule type" value="Genomic_DNA"/>
</dbReference>
<dbReference type="PANTHER" id="PTHR33231:SF1">
    <property type="entry name" value="30S RIBOSOMAL PROTEIN"/>
    <property type="match status" value="1"/>
</dbReference>
<evidence type="ECO:0000259" key="1">
    <source>
        <dbReference type="Pfam" id="PF16321"/>
    </source>
</evidence>
<feature type="domain" description="Sigma 54 modulation/S30EA ribosomal protein C-terminal" evidence="1">
    <location>
        <begin position="464"/>
        <end position="504"/>
    </location>
</feature>
<organism evidence="2">
    <name type="scientific">freshwater metagenome</name>
    <dbReference type="NCBI Taxonomy" id="449393"/>
    <lineage>
        <taxon>unclassified sequences</taxon>
        <taxon>metagenomes</taxon>
        <taxon>ecological metagenomes</taxon>
    </lineage>
</organism>
<dbReference type="InterPro" id="IPR036567">
    <property type="entry name" value="RHF-like"/>
</dbReference>
<dbReference type="InterPro" id="IPR038416">
    <property type="entry name" value="Ribosom_S30AE_C_sf"/>
</dbReference>
<feature type="domain" description="Sigma 54 modulation/S30EA ribosomal protein C-terminal" evidence="1">
    <location>
        <begin position="382"/>
        <end position="435"/>
    </location>
</feature>